<accession>Q0SWN3</accession>
<feature type="transmembrane region" description="Helical" evidence="1">
    <location>
        <begin position="33"/>
        <end position="49"/>
    </location>
</feature>
<dbReference type="AlphaFoldDB" id="Q0SWN3"/>
<proteinExistence type="predicted"/>
<evidence type="ECO:0000256" key="1">
    <source>
        <dbReference type="SAM" id="Phobius"/>
    </source>
</evidence>
<name>Q0SWN3_CLOPS</name>
<feature type="transmembrane region" description="Helical" evidence="1">
    <location>
        <begin position="55"/>
        <end position="71"/>
    </location>
</feature>
<keyword evidence="1" id="KW-0812">Transmembrane</keyword>
<dbReference type="EMBL" id="CP000312">
    <property type="protein sequence ID" value="ABG87242.1"/>
    <property type="molecule type" value="Genomic_DNA"/>
</dbReference>
<dbReference type="BioCyc" id="CPER289380:GI76-145-MONOMER"/>
<keyword evidence="1" id="KW-1133">Transmembrane helix</keyword>
<keyword evidence="1" id="KW-0472">Membrane</keyword>
<protein>
    <submittedName>
        <fullName evidence="2">Uncharacterized protein</fullName>
    </submittedName>
</protein>
<dbReference type="KEGG" id="cpr:CPR_0130"/>
<dbReference type="RefSeq" id="WP_011591288.1">
    <property type="nucleotide sequence ID" value="NC_008262.1"/>
</dbReference>
<evidence type="ECO:0000313" key="3">
    <source>
        <dbReference type="Proteomes" id="UP000001824"/>
    </source>
</evidence>
<organism evidence="2 3">
    <name type="scientific">Clostridium perfringens (strain SM101 / Type A)</name>
    <dbReference type="NCBI Taxonomy" id="289380"/>
    <lineage>
        <taxon>Bacteria</taxon>
        <taxon>Bacillati</taxon>
        <taxon>Bacillota</taxon>
        <taxon>Clostridia</taxon>
        <taxon>Eubacteriales</taxon>
        <taxon>Clostridiaceae</taxon>
        <taxon>Clostridium</taxon>
    </lineage>
</organism>
<dbReference type="Proteomes" id="UP000001824">
    <property type="component" value="Chromosome"/>
</dbReference>
<sequence length="197" mass="23876">MDIYDLKNYDFKNYKYSKEALENLKKVKKLSNITRLISIILVIFPFIKYLKTDNFSYVILIFLILILARFIEYKKYTNIKLSLSKESLEDFHDFVYYFYCKKRSKATHNMHLLDLIYCNFERKKYDIVLKLLDSLDMTSPFLQNRRFLYYYYYAKSYEELGLIEKSKEYLLLLNDLVKRNGLSKEAAKIRGIKIIIE</sequence>
<gene>
    <name evidence="2" type="ordered locus">CPR_0130</name>
</gene>
<evidence type="ECO:0000313" key="2">
    <source>
        <dbReference type="EMBL" id="ABG87242.1"/>
    </source>
</evidence>
<reference evidence="2 3" key="1">
    <citation type="journal article" date="2006" name="Genome Res.">
        <title>Skewed genomic variability in strains of the toxigenic bacterial pathogen, Clostridium perfringens.</title>
        <authorList>
            <person name="Myers G.S."/>
            <person name="Rasko D.A."/>
            <person name="Cheung J.K."/>
            <person name="Ravel J."/>
            <person name="Seshadri R."/>
            <person name="Deboy R.T."/>
            <person name="Ren Q."/>
            <person name="Varga J."/>
            <person name="Awad M.M."/>
            <person name="Brinkac L.M."/>
            <person name="Daugherty S.C."/>
            <person name="Haft D.H."/>
            <person name="Dodson R.J."/>
            <person name="Madupu R."/>
            <person name="Nelson W.C."/>
            <person name="Rosovitz M.J."/>
            <person name="Sullivan S.A."/>
            <person name="Khouri H."/>
            <person name="Dimitrov G.I."/>
            <person name="Watkins K.L."/>
            <person name="Mulligan S."/>
            <person name="Benton J."/>
            <person name="Radune D."/>
            <person name="Fisher D.J."/>
            <person name="Atkins H.S."/>
            <person name="Hiscox T."/>
            <person name="Jost B.H."/>
            <person name="Billington S.J."/>
            <person name="Songer J.G."/>
            <person name="McClane B.A."/>
            <person name="Titball R.W."/>
            <person name="Rood J.I."/>
            <person name="Melville S.B."/>
            <person name="Paulsen I.T."/>
        </authorList>
    </citation>
    <scope>NUCLEOTIDE SEQUENCE [LARGE SCALE GENOMIC DNA]</scope>
    <source>
        <strain evidence="3">SM101 / Type A</strain>
    </source>
</reference>